<protein>
    <recommendedName>
        <fullName evidence="4">Invasion associated locus B family protein</fullName>
    </recommendedName>
</protein>
<name>A0A2T8HYC1_9RHOB</name>
<dbReference type="AlphaFoldDB" id="A0A2T8HYC1"/>
<dbReference type="RefSeq" id="WP_116556855.1">
    <property type="nucleotide sequence ID" value="NZ_JBLWXM010000016.1"/>
</dbReference>
<evidence type="ECO:0000313" key="2">
    <source>
        <dbReference type="EMBL" id="PVH30440.1"/>
    </source>
</evidence>
<sequence length="180" mass="19149">MAASLNLGAAGLALALIASGFSAAPVAAQESTNRVAVETAWSVFVDGTPRECWAVSAPAETVNTRDGRAVSVRRGDILMFATYRQGQGDAAEISFTGGYPFREGSTVEMTVGDDTYQLFVDGEWAWAASPEEDARILAGLRRGRDAVLVAFSSRGTRTQDTFNLFGLTAATEEAQRRCAE</sequence>
<evidence type="ECO:0008006" key="4">
    <source>
        <dbReference type="Google" id="ProtNLM"/>
    </source>
</evidence>
<feature type="chain" id="PRO_5015481596" description="Invasion associated locus B family protein" evidence="1">
    <location>
        <begin position="24"/>
        <end position="180"/>
    </location>
</feature>
<keyword evidence="1" id="KW-0732">Signal</keyword>
<evidence type="ECO:0000313" key="3">
    <source>
        <dbReference type="Proteomes" id="UP000245911"/>
    </source>
</evidence>
<dbReference type="OrthoDB" id="9806572at2"/>
<reference evidence="2 3" key="1">
    <citation type="submission" date="2018-04" db="EMBL/GenBank/DDBJ databases">
        <title>Pararhodobacter oceanense sp. nov., isolated from marine intertidal sediment.</title>
        <authorList>
            <person name="Wang X.-L."/>
            <person name="Du Z.-J."/>
        </authorList>
    </citation>
    <scope>NUCLEOTIDE SEQUENCE [LARGE SCALE GENOMIC DNA]</scope>
    <source>
        <strain evidence="2 3">AM505</strain>
    </source>
</reference>
<proteinExistence type="predicted"/>
<accession>A0A2T8HYC1</accession>
<keyword evidence="3" id="KW-1185">Reference proteome</keyword>
<feature type="signal peptide" evidence="1">
    <location>
        <begin position="1"/>
        <end position="23"/>
    </location>
</feature>
<comment type="caution">
    <text evidence="2">The sequence shown here is derived from an EMBL/GenBank/DDBJ whole genome shotgun (WGS) entry which is preliminary data.</text>
</comment>
<evidence type="ECO:0000256" key="1">
    <source>
        <dbReference type="SAM" id="SignalP"/>
    </source>
</evidence>
<organism evidence="2 3">
    <name type="scientific">Pararhodobacter oceanensis</name>
    <dbReference type="NCBI Taxonomy" id="2172121"/>
    <lineage>
        <taxon>Bacteria</taxon>
        <taxon>Pseudomonadati</taxon>
        <taxon>Pseudomonadota</taxon>
        <taxon>Alphaproteobacteria</taxon>
        <taxon>Rhodobacterales</taxon>
        <taxon>Paracoccaceae</taxon>
        <taxon>Pararhodobacter</taxon>
    </lineage>
</organism>
<dbReference type="Proteomes" id="UP000245911">
    <property type="component" value="Unassembled WGS sequence"/>
</dbReference>
<dbReference type="EMBL" id="QDKM01000001">
    <property type="protein sequence ID" value="PVH30440.1"/>
    <property type="molecule type" value="Genomic_DNA"/>
</dbReference>
<gene>
    <name evidence="2" type="ORF">DDE20_02530</name>
</gene>